<evidence type="ECO:0000313" key="2">
    <source>
        <dbReference type="EMBL" id="CAL5139884.1"/>
    </source>
</evidence>
<reference evidence="2" key="1">
    <citation type="submission" date="2024-06" db="EMBL/GenBank/DDBJ databases">
        <authorList>
            <person name="Liu X."/>
            <person name="Lenzi L."/>
            <person name="Haldenby T S."/>
            <person name="Uol C."/>
        </authorList>
    </citation>
    <scope>NUCLEOTIDE SEQUENCE</scope>
</reference>
<evidence type="ECO:0000256" key="1">
    <source>
        <dbReference type="SAM" id="MobiDB-lite"/>
    </source>
</evidence>
<accession>A0AAV2TSE5</accession>
<proteinExistence type="predicted"/>
<organism evidence="2 3">
    <name type="scientific">Calicophoron daubneyi</name>
    <name type="common">Rumen fluke</name>
    <name type="synonym">Paramphistomum daubneyi</name>
    <dbReference type="NCBI Taxonomy" id="300641"/>
    <lineage>
        <taxon>Eukaryota</taxon>
        <taxon>Metazoa</taxon>
        <taxon>Spiralia</taxon>
        <taxon>Lophotrochozoa</taxon>
        <taxon>Platyhelminthes</taxon>
        <taxon>Trematoda</taxon>
        <taxon>Digenea</taxon>
        <taxon>Plagiorchiida</taxon>
        <taxon>Pronocephalata</taxon>
        <taxon>Paramphistomoidea</taxon>
        <taxon>Paramphistomidae</taxon>
        <taxon>Calicophoron</taxon>
    </lineage>
</organism>
<dbReference type="Proteomes" id="UP001497525">
    <property type="component" value="Unassembled WGS sequence"/>
</dbReference>
<evidence type="ECO:0000313" key="3">
    <source>
        <dbReference type="Proteomes" id="UP001497525"/>
    </source>
</evidence>
<feature type="region of interest" description="Disordered" evidence="1">
    <location>
        <begin position="1"/>
        <end position="20"/>
    </location>
</feature>
<dbReference type="AlphaFoldDB" id="A0AAV2TSE5"/>
<sequence length="158" mass="18029">MKCQPNSEPSSRLSKVNTLTPPLDLNSSHLNIEDLLQQPAEVLLNYLRGRGIETIGLIEKEQLAQRVLDFNRTQISRTPANQDDLSVPPPSWVSADDCSVTLDQIPSLRDVELLSNGQLREILNVHSIDHHALVERDEYVSQVRQLWLDRQEKRPFCI</sequence>
<protein>
    <submittedName>
        <fullName evidence="2">Uncharacterized protein</fullName>
    </submittedName>
</protein>
<dbReference type="EMBL" id="CAXLJL010000667">
    <property type="protein sequence ID" value="CAL5139884.1"/>
    <property type="molecule type" value="Genomic_DNA"/>
</dbReference>
<gene>
    <name evidence="2" type="ORF">CDAUBV1_LOCUS15076</name>
</gene>
<name>A0AAV2TSE5_CALDB</name>
<comment type="caution">
    <text evidence="2">The sequence shown here is derived from an EMBL/GenBank/DDBJ whole genome shotgun (WGS) entry which is preliminary data.</text>
</comment>